<accession>A0ABV4RJG7</accession>
<proteinExistence type="predicted"/>
<reference evidence="2 3" key="1">
    <citation type="submission" date="2024-08" db="EMBL/GenBank/DDBJ databases">
        <authorList>
            <person name="Wei W."/>
        </authorList>
    </citation>
    <scope>NUCLEOTIDE SEQUENCE [LARGE SCALE GENOMIC DNA]</scope>
    <source>
        <strain evidence="2 3">XU2</strain>
    </source>
</reference>
<evidence type="ECO:0000313" key="3">
    <source>
        <dbReference type="Proteomes" id="UP001570846"/>
    </source>
</evidence>
<dbReference type="EMBL" id="JBGOGF010000012">
    <property type="protein sequence ID" value="MFA1773298.1"/>
    <property type="molecule type" value="Genomic_DNA"/>
</dbReference>
<organism evidence="2 3">
    <name type="scientific">Rufibacter glacialis</name>
    <dbReference type="NCBI Taxonomy" id="1259555"/>
    <lineage>
        <taxon>Bacteria</taxon>
        <taxon>Pseudomonadati</taxon>
        <taxon>Bacteroidota</taxon>
        <taxon>Cytophagia</taxon>
        <taxon>Cytophagales</taxon>
        <taxon>Hymenobacteraceae</taxon>
        <taxon>Rufibacter</taxon>
    </lineage>
</organism>
<dbReference type="RefSeq" id="WP_225840583.1">
    <property type="nucleotide sequence ID" value="NZ_BMMG01000010.1"/>
</dbReference>
<dbReference type="InterPro" id="IPR011650">
    <property type="entry name" value="Peptidase_M20_dimer"/>
</dbReference>
<gene>
    <name evidence="2" type="ORF">ACD591_18500</name>
</gene>
<keyword evidence="3" id="KW-1185">Reference proteome</keyword>
<name>A0ABV4RJG7_9BACT</name>
<dbReference type="Gene3D" id="3.30.70.360">
    <property type="match status" value="1"/>
</dbReference>
<dbReference type="Proteomes" id="UP001570846">
    <property type="component" value="Unassembled WGS sequence"/>
</dbReference>
<evidence type="ECO:0000259" key="1">
    <source>
        <dbReference type="Pfam" id="PF07687"/>
    </source>
</evidence>
<feature type="domain" description="Peptidase M20 dimerisation" evidence="1">
    <location>
        <begin position="44"/>
        <end position="120"/>
    </location>
</feature>
<dbReference type="PANTHER" id="PTHR11014:SF63">
    <property type="entry name" value="METALLOPEPTIDASE, PUTATIVE (AFU_ORTHOLOGUE AFUA_6G09600)-RELATED"/>
    <property type="match status" value="1"/>
</dbReference>
<dbReference type="Pfam" id="PF07687">
    <property type="entry name" value="M20_dimer"/>
    <property type="match status" value="1"/>
</dbReference>
<evidence type="ECO:0000313" key="2">
    <source>
        <dbReference type="EMBL" id="MFA1773298.1"/>
    </source>
</evidence>
<dbReference type="InterPro" id="IPR036264">
    <property type="entry name" value="Bact_exopeptidase_dim_dom"/>
</dbReference>
<dbReference type="SUPFAM" id="SSF55031">
    <property type="entry name" value="Bacterial exopeptidase dimerisation domain"/>
    <property type="match status" value="1"/>
</dbReference>
<dbReference type="PANTHER" id="PTHR11014">
    <property type="entry name" value="PEPTIDASE M20 FAMILY MEMBER"/>
    <property type="match status" value="1"/>
</dbReference>
<protein>
    <submittedName>
        <fullName evidence="2">Peptidase dimerization domain-containing protein</fullName>
    </submittedName>
</protein>
<comment type="caution">
    <text evidence="2">The sequence shown here is derived from an EMBL/GenBank/DDBJ whole genome shotgun (WGS) entry which is preliminary data.</text>
</comment>
<sequence>MEIHQTKSFTVAMDGFLDQLLPELEDIYKDLYQHPELSMEKSAKMIGPVTMAVTTTLRLQTIVSREVAPIENAVLTIGSLQAGTEENIILEEATLNLNIRTFKEEVGDQILSAVKRICCAECAASNAPETLSLRNSPVTRPRRMMSTRWPEFHKPFPPSLAKRLMKPNPRLAARISAF</sequence>
<dbReference type="InterPro" id="IPR017439">
    <property type="entry name" value="Amidohydrolase"/>
</dbReference>